<name>A0A1H9T3G7_9SPHI</name>
<protein>
    <submittedName>
        <fullName evidence="1">Uncharacterized protein</fullName>
    </submittedName>
</protein>
<evidence type="ECO:0000313" key="1">
    <source>
        <dbReference type="EMBL" id="SER91617.1"/>
    </source>
</evidence>
<dbReference type="EMBL" id="FOGG01000020">
    <property type="protein sequence ID" value="SER91617.1"/>
    <property type="molecule type" value="Genomic_DNA"/>
</dbReference>
<accession>A0A1H9T3G7</accession>
<proteinExistence type="predicted"/>
<evidence type="ECO:0000313" key="2">
    <source>
        <dbReference type="Proteomes" id="UP000199572"/>
    </source>
</evidence>
<keyword evidence="2" id="KW-1185">Reference proteome</keyword>
<dbReference type="RefSeq" id="WP_175474586.1">
    <property type="nucleotide sequence ID" value="NZ_FOGG01000020.1"/>
</dbReference>
<organism evidence="1 2">
    <name type="scientific">Pedobacter rhizosphaerae</name>
    <dbReference type="NCBI Taxonomy" id="390241"/>
    <lineage>
        <taxon>Bacteria</taxon>
        <taxon>Pseudomonadati</taxon>
        <taxon>Bacteroidota</taxon>
        <taxon>Sphingobacteriia</taxon>
        <taxon>Sphingobacteriales</taxon>
        <taxon>Sphingobacteriaceae</taxon>
        <taxon>Pedobacter</taxon>
    </lineage>
</organism>
<dbReference type="AlphaFoldDB" id="A0A1H9T3G7"/>
<sequence>MEKYRRSDQYYFDEYDRSTIADLKEKESAVLAAEKLYNPCYASIRKFDYYPPSH</sequence>
<reference evidence="1 2" key="1">
    <citation type="submission" date="2016-10" db="EMBL/GenBank/DDBJ databases">
        <authorList>
            <person name="de Groot N.N."/>
        </authorList>
    </citation>
    <scope>NUCLEOTIDE SEQUENCE [LARGE SCALE GENOMIC DNA]</scope>
    <source>
        <strain evidence="1 2">DSM 18610</strain>
    </source>
</reference>
<gene>
    <name evidence="1" type="ORF">SAMN04488023_12070</name>
</gene>
<dbReference type="Proteomes" id="UP000199572">
    <property type="component" value="Unassembled WGS sequence"/>
</dbReference>